<evidence type="ECO:0000256" key="1">
    <source>
        <dbReference type="SAM" id="Phobius"/>
    </source>
</evidence>
<dbReference type="Pfam" id="PF18914">
    <property type="entry name" value="DUF5666"/>
    <property type="match status" value="1"/>
</dbReference>
<gene>
    <name evidence="3" type="ORF">A3F60_02705</name>
</gene>
<dbReference type="AlphaFoldDB" id="A0A1F7I2A6"/>
<comment type="caution">
    <text evidence="3">The sequence shown here is derived from an EMBL/GenBank/DDBJ whole genome shotgun (WGS) entry which is preliminary data.</text>
</comment>
<proteinExistence type="predicted"/>
<evidence type="ECO:0000313" key="3">
    <source>
        <dbReference type="EMBL" id="OGK37499.1"/>
    </source>
</evidence>
<organism evidence="3 4">
    <name type="scientific">Candidatus Roizmanbacteria bacterium RIFCSPHIGHO2_12_FULL_39_8</name>
    <dbReference type="NCBI Taxonomy" id="1802050"/>
    <lineage>
        <taxon>Bacteria</taxon>
        <taxon>Candidatus Roizmaniibacteriota</taxon>
    </lineage>
</organism>
<name>A0A1F7I2A6_9BACT</name>
<protein>
    <recommendedName>
        <fullName evidence="2">DUF5666 domain-containing protein</fullName>
    </recommendedName>
</protein>
<keyword evidence="1" id="KW-0472">Membrane</keyword>
<dbReference type="InterPro" id="IPR043724">
    <property type="entry name" value="DUF5666"/>
</dbReference>
<evidence type="ECO:0000259" key="2">
    <source>
        <dbReference type="Pfam" id="PF18914"/>
    </source>
</evidence>
<evidence type="ECO:0000313" key="4">
    <source>
        <dbReference type="Proteomes" id="UP000178853"/>
    </source>
</evidence>
<keyword evidence="1" id="KW-1133">Transmembrane helix</keyword>
<accession>A0A1F7I2A6</accession>
<reference evidence="3 4" key="1">
    <citation type="journal article" date="2016" name="Nat. Commun.">
        <title>Thousands of microbial genomes shed light on interconnected biogeochemical processes in an aquifer system.</title>
        <authorList>
            <person name="Anantharaman K."/>
            <person name="Brown C.T."/>
            <person name="Hug L.A."/>
            <person name="Sharon I."/>
            <person name="Castelle C.J."/>
            <person name="Probst A.J."/>
            <person name="Thomas B.C."/>
            <person name="Singh A."/>
            <person name="Wilkins M.J."/>
            <person name="Karaoz U."/>
            <person name="Brodie E.L."/>
            <person name="Williams K.H."/>
            <person name="Hubbard S.S."/>
            <person name="Banfield J.F."/>
        </authorList>
    </citation>
    <scope>NUCLEOTIDE SEQUENCE [LARGE SCALE GENOMIC DNA]</scope>
</reference>
<sequence>MNSVKSKNNLIIIILIVVIVGAGAFFAGMKYQESKSIGQRQLTFGQGSGRIGNGQGGFNRGMRPVAGEIISSDANSLTVKMQDGSTRIVILSEKTEINKAEKTSKENLKTGQQVAVFGTENSDGSVTAQNIQLNPQFRQMIDRPTPQLTK</sequence>
<keyword evidence="1" id="KW-0812">Transmembrane</keyword>
<feature type="domain" description="DUF5666" evidence="2">
    <location>
        <begin position="67"/>
        <end position="131"/>
    </location>
</feature>
<dbReference type="EMBL" id="MGAA01000019">
    <property type="protein sequence ID" value="OGK37499.1"/>
    <property type="molecule type" value="Genomic_DNA"/>
</dbReference>
<dbReference type="Proteomes" id="UP000178853">
    <property type="component" value="Unassembled WGS sequence"/>
</dbReference>
<feature type="transmembrane region" description="Helical" evidence="1">
    <location>
        <begin position="12"/>
        <end position="31"/>
    </location>
</feature>